<evidence type="ECO:0000313" key="2">
    <source>
        <dbReference type="Proteomes" id="UP000789920"/>
    </source>
</evidence>
<evidence type="ECO:0000313" key="1">
    <source>
        <dbReference type="EMBL" id="CAG8778460.1"/>
    </source>
</evidence>
<proteinExistence type="predicted"/>
<dbReference type="Proteomes" id="UP000789920">
    <property type="component" value="Unassembled WGS sequence"/>
</dbReference>
<protein>
    <submittedName>
        <fullName evidence="1">24386_t:CDS:1</fullName>
    </submittedName>
</protein>
<accession>A0ACA9R648</accession>
<organism evidence="1 2">
    <name type="scientific">Racocetra persica</name>
    <dbReference type="NCBI Taxonomy" id="160502"/>
    <lineage>
        <taxon>Eukaryota</taxon>
        <taxon>Fungi</taxon>
        <taxon>Fungi incertae sedis</taxon>
        <taxon>Mucoromycota</taxon>
        <taxon>Glomeromycotina</taxon>
        <taxon>Glomeromycetes</taxon>
        <taxon>Diversisporales</taxon>
        <taxon>Gigasporaceae</taxon>
        <taxon>Racocetra</taxon>
    </lineage>
</organism>
<gene>
    <name evidence="1" type="ORF">RPERSI_LOCUS17231</name>
</gene>
<comment type="caution">
    <text evidence="1">The sequence shown here is derived from an EMBL/GenBank/DDBJ whole genome shotgun (WGS) entry which is preliminary data.</text>
</comment>
<keyword evidence="2" id="KW-1185">Reference proteome</keyword>
<feature type="non-terminal residue" evidence="1">
    <location>
        <position position="158"/>
    </location>
</feature>
<feature type="non-terminal residue" evidence="1">
    <location>
        <position position="1"/>
    </location>
</feature>
<sequence>WSKLESVIGMDVKSQQMLSLHSNPISQSKSELQRSPTKQGTQEEQMLFLHSNPILQSTSELQGPPAKQVGAQGEIQRPLLQVNPLSQSLLLLQRSGSMQMLSSHVNLISQSTSELQGSPAKQSGAQREIQLPFLQVNPLSQSLSILQIEPSGTGEAEK</sequence>
<name>A0ACA9R648_9GLOM</name>
<reference evidence="1" key="1">
    <citation type="submission" date="2021-06" db="EMBL/GenBank/DDBJ databases">
        <authorList>
            <person name="Kallberg Y."/>
            <person name="Tangrot J."/>
            <person name="Rosling A."/>
        </authorList>
    </citation>
    <scope>NUCLEOTIDE SEQUENCE</scope>
    <source>
        <strain evidence="1">MA461A</strain>
    </source>
</reference>
<dbReference type="EMBL" id="CAJVQC010043890">
    <property type="protein sequence ID" value="CAG8778460.1"/>
    <property type="molecule type" value="Genomic_DNA"/>
</dbReference>